<reference evidence="2 3" key="1">
    <citation type="submission" date="2017-05" db="EMBL/GenBank/DDBJ databases">
        <title>The Genome Sequence of Tsuchiyaea wingfieldii DSM 27421.</title>
        <authorList>
            <person name="Cuomo C."/>
            <person name="Passer A."/>
            <person name="Billmyre B."/>
            <person name="Heitman J."/>
        </authorList>
    </citation>
    <scope>NUCLEOTIDE SEQUENCE [LARGE SCALE GENOMIC DNA]</scope>
    <source>
        <strain evidence="2 3">DSM 27421</strain>
    </source>
</reference>
<accession>A0A5D3B5P9</accession>
<name>A0A5D3B5P9_9TREE</name>
<keyword evidence="3" id="KW-1185">Reference proteome</keyword>
<dbReference type="EMBL" id="NIDF01000001">
    <property type="protein sequence ID" value="TYJ59065.1"/>
    <property type="molecule type" value="Genomic_DNA"/>
</dbReference>
<evidence type="ECO:0000313" key="3">
    <source>
        <dbReference type="Proteomes" id="UP000322245"/>
    </source>
</evidence>
<organism evidence="2 3">
    <name type="scientific">Cryptococcus floricola</name>
    <dbReference type="NCBI Taxonomy" id="2591691"/>
    <lineage>
        <taxon>Eukaryota</taxon>
        <taxon>Fungi</taxon>
        <taxon>Dikarya</taxon>
        <taxon>Basidiomycota</taxon>
        <taxon>Agaricomycotina</taxon>
        <taxon>Tremellomycetes</taxon>
        <taxon>Tremellales</taxon>
        <taxon>Cryptococcaceae</taxon>
        <taxon>Cryptococcus</taxon>
    </lineage>
</organism>
<dbReference type="AlphaFoldDB" id="A0A5D3B5P9"/>
<feature type="region of interest" description="Disordered" evidence="1">
    <location>
        <begin position="1"/>
        <end position="47"/>
    </location>
</feature>
<evidence type="ECO:0000256" key="1">
    <source>
        <dbReference type="SAM" id="MobiDB-lite"/>
    </source>
</evidence>
<evidence type="ECO:0000313" key="2">
    <source>
        <dbReference type="EMBL" id="TYJ59065.1"/>
    </source>
</evidence>
<gene>
    <name evidence="2" type="ORF">B9479_000054</name>
</gene>
<dbReference type="Proteomes" id="UP000322245">
    <property type="component" value="Unassembled WGS sequence"/>
</dbReference>
<proteinExistence type="predicted"/>
<comment type="caution">
    <text evidence="2">The sequence shown here is derived from an EMBL/GenBank/DDBJ whole genome shotgun (WGS) entry which is preliminary data.</text>
</comment>
<sequence>MDSPAAARLRCRPRPRSPVLSPPTSCPSPAASPAASPAVSSLAVSSPTSASATRVSSIIHYGKAVQDPGTPEELRLLEKEWKRRRRRVLEDITLQSCQQERPVAASRALSRKQIATTRQTHLSSLNTPVIDRAEAAASQSVRFQMASSHPPTPPDTPPTLPLYTKVANVSPKVVNTSPRQTVLTKPNFPREVIPAKPLDMPLTPMGSMNGPSSMKHSKLPCPILASPLPPKMEPPDRTLIRQDTIFVYPRKGIELILCLADRQEEICVISHGKRLSIRSLKEGAVAAPKELILEHSSKWGKGERREWERVRKLVEVYKRQTPQAKLYHALGNITVTCSSPPDIILSFQFPPLRMPASRAAVADARVRVTYSRIARELRVDTSSTKPSKTGQGTEGSYEKLRTKRILSLRSDGTVDSMEKKGSTKDWRPEEMEGLRRLWDSMEAWSRWEGAGSGPG</sequence>
<feature type="compositionally biased region" description="Low complexity" evidence="1">
    <location>
        <begin position="27"/>
        <end position="47"/>
    </location>
</feature>
<protein>
    <submittedName>
        <fullName evidence="2">Uncharacterized protein</fullName>
    </submittedName>
</protein>